<dbReference type="RefSeq" id="WP_012875155.1">
    <property type="nucleotide sequence ID" value="NC_013525.1"/>
</dbReference>
<dbReference type="InterPro" id="IPR015422">
    <property type="entry name" value="PyrdxlP-dep_Trfase_small"/>
</dbReference>
<evidence type="ECO:0000256" key="6">
    <source>
        <dbReference type="ARBA" id="ARBA00048780"/>
    </source>
</evidence>
<comment type="cofactor">
    <cofactor evidence="1 9">
        <name>pyridoxal 5'-phosphate</name>
        <dbReference type="ChEBI" id="CHEBI:597326"/>
    </cofactor>
</comment>
<dbReference type="GO" id="GO:0016740">
    <property type="term" value="F:transferase activity"/>
    <property type="evidence" value="ECO:0007669"/>
    <property type="project" value="UniProtKB-KW"/>
</dbReference>
<dbReference type="Gene3D" id="3.40.640.10">
    <property type="entry name" value="Type I PLP-dependent aspartate aminotransferase-like (Major domain)"/>
    <property type="match status" value="1"/>
</dbReference>
<comment type="catalytic activity">
    <reaction evidence="7">
        <text>L-methionine + H2O = methanethiol + 2-oxobutanoate + NH4(+)</text>
        <dbReference type="Rhea" id="RHEA:23800"/>
        <dbReference type="ChEBI" id="CHEBI:15377"/>
        <dbReference type="ChEBI" id="CHEBI:16007"/>
        <dbReference type="ChEBI" id="CHEBI:16763"/>
        <dbReference type="ChEBI" id="CHEBI:28938"/>
        <dbReference type="ChEBI" id="CHEBI:57844"/>
        <dbReference type="EC" id="4.4.1.11"/>
    </reaction>
    <physiologicalReaction direction="left-to-right" evidence="7">
        <dbReference type="Rhea" id="RHEA:23801"/>
    </physiologicalReaction>
</comment>
<dbReference type="PROSITE" id="PS00868">
    <property type="entry name" value="CYS_MET_METAB_PP"/>
    <property type="match status" value="1"/>
</dbReference>
<dbReference type="CDD" id="cd00614">
    <property type="entry name" value="CGS_like"/>
    <property type="match status" value="1"/>
</dbReference>
<reference evidence="11" key="1">
    <citation type="journal article" date="2010" name="Stand. Genomic Sci.">
        <title>Complete genome sequence of 'Thermobaculum terrenum' type strain (YNP1).</title>
        <authorList>
            <person name="Kiss H."/>
            <person name="Cleland D."/>
            <person name="Lapidus A."/>
            <person name="Lucas S."/>
            <person name="Glavina Del Rio T."/>
            <person name="Nolan M."/>
            <person name="Tice H."/>
            <person name="Han C."/>
            <person name="Goodwin L."/>
            <person name="Pitluck S."/>
            <person name="Liolios K."/>
            <person name="Ivanova N."/>
            <person name="Mavromatis K."/>
            <person name="Ovchinnikova G."/>
            <person name="Pati A."/>
            <person name="Chen A."/>
            <person name="Palaniappan K."/>
            <person name="Land M."/>
            <person name="Hauser L."/>
            <person name="Chang Y."/>
            <person name="Jeffries C."/>
            <person name="Lu M."/>
            <person name="Brettin T."/>
            <person name="Detter J."/>
            <person name="Goker M."/>
            <person name="Tindall B."/>
            <person name="Beck B."/>
            <person name="McDermott T."/>
            <person name="Woyke T."/>
            <person name="Bristow J."/>
            <person name="Eisen J."/>
            <person name="Markowitz V."/>
            <person name="Hugenholtz P."/>
            <person name="Kyrpides N."/>
            <person name="Klenk H."/>
            <person name="Cheng J."/>
        </authorList>
    </citation>
    <scope>NUCLEOTIDE SEQUENCE [LARGE SCALE GENOMIC DNA]</scope>
    <source>
        <strain evidence="11">ATCC BAA-798 / YNP1</strain>
    </source>
</reference>
<accession>D1CBF5</accession>
<keyword evidence="10" id="KW-0808">Transferase</keyword>
<dbReference type="GO" id="GO:0005737">
    <property type="term" value="C:cytoplasm"/>
    <property type="evidence" value="ECO:0007669"/>
    <property type="project" value="TreeGrafter"/>
</dbReference>
<dbReference type="Pfam" id="PF01053">
    <property type="entry name" value="Cys_Met_Meta_PP"/>
    <property type="match status" value="1"/>
</dbReference>
<keyword evidence="11" id="KW-1185">Reference proteome</keyword>
<evidence type="ECO:0000256" key="7">
    <source>
        <dbReference type="ARBA" id="ARBA00052699"/>
    </source>
</evidence>
<evidence type="ECO:0000256" key="2">
    <source>
        <dbReference type="ARBA" id="ARBA00009077"/>
    </source>
</evidence>
<evidence type="ECO:0000256" key="8">
    <source>
        <dbReference type="PIRSR" id="PIRSR001434-2"/>
    </source>
</evidence>
<dbReference type="PIRSF" id="PIRSF001434">
    <property type="entry name" value="CGS"/>
    <property type="match status" value="1"/>
</dbReference>
<name>D1CBF5_THET1</name>
<dbReference type="GO" id="GO:0030170">
    <property type="term" value="F:pyridoxal phosphate binding"/>
    <property type="evidence" value="ECO:0007669"/>
    <property type="project" value="InterPro"/>
</dbReference>
<dbReference type="EC" id="4.4.1.2" evidence="4"/>
<gene>
    <name evidence="10" type="ordered locus">Tter_1212</name>
</gene>
<dbReference type="AlphaFoldDB" id="D1CBF5"/>
<keyword evidence="3 8" id="KW-0663">Pyridoxal phosphate</keyword>
<comment type="catalytic activity">
    <reaction evidence="6">
        <text>L-homocysteine + H2O = 2-oxobutanoate + hydrogen sulfide + NH4(+) + H(+)</text>
        <dbReference type="Rhea" id="RHEA:14501"/>
        <dbReference type="ChEBI" id="CHEBI:15377"/>
        <dbReference type="ChEBI" id="CHEBI:15378"/>
        <dbReference type="ChEBI" id="CHEBI:16763"/>
        <dbReference type="ChEBI" id="CHEBI:28938"/>
        <dbReference type="ChEBI" id="CHEBI:29919"/>
        <dbReference type="ChEBI" id="CHEBI:58199"/>
        <dbReference type="EC" id="4.4.1.2"/>
    </reaction>
    <physiologicalReaction direction="left-to-right" evidence="6">
        <dbReference type="Rhea" id="RHEA:14502"/>
    </physiologicalReaction>
</comment>
<proteinExistence type="inferred from homology"/>
<dbReference type="STRING" id="525904.Tter_1212"/>
<dbReference type="InterPro" id="IPR054542">
    <property type="entry name" value="Cys_met_metab_PP"/>
</dbReference>
<dbReference type="KEGG" id="ttr:Tter_1212"/>
<organism evidence="10 11">
    <name type="scientific">Thermobaculum terrenum (strain ATCC BAA-798 / CCMEE 7001 / YNP1)</name>
    <dbReference type="NCBI Taxonomy" id="525904"/>
    <lineage>
        <taxon>Bacteria</taxon>
        <taxon>Bacillati</taxon>
        <taxon>Chloroflexota</taxon>
        <taxon>Chloroflexia</taxon>
        <taxon>Candidatus Thermobaculales</taxon>
        <taxon>Candidatus Thermobaculaceae</taxon>
        <taxon>Thermobaculum</taxon>
    </lineage>
</organism>
<sequence length="403" mass="43023">MVSRPDGKPLGFNTQLVHSSTCSSRVGEVKPVVPPIYSSVTYVSEDPADLKSILLGEKEGYVYSRNGNPTVSELRKAIADIEAATDAVVFASGMAAIHASLIALGVSPGTKIVASKDLYGVTVSLLNEVIRPLGVEVIYTDLTDLENAERVITSQKPLVVFCETVSNPLLRIVDIRAIADIAHAVRSFLVVDNTFCTPLMARPLEMGADISLNSTTKYISGHGDVVGGCAAGAWDVCGRMQSVAIYSGGVMGPFEAWLTLRGMRTLGLRFAKQCENAQAISRLLKDHPAVSAVNYPGLESHPQHDLASDMFHGTYGAMLSFSLKDDTVEAAYRFMRALKICLPATSLGDVFTLVLHPATSSHLTMNEDSRRAAGITPGLVRISAGIEDTDDILTDIANALDAI</sequence>
<evidence type="ECO:0000313" key="11">
    <source>
        <dbReference type="Proteomes" id="UP000000323"/>
    </source>
</evidence>
<comment type="similarity">
    <text evidence="2 9">Belongs to the trans-sulfuration enzymes family.</text>
</comment>
<dbReference type="Gene3D" id="3.90.1150.10">
    <property type="entry name" value="Aspartate Aminotransferase, domain 1"/>
    <property type="match status" value="1"/>
</dbReference>
<dbReference type="HOGENOM" id="CLU_018986_2_0_0"/>
<protein>
    <recommendedName>
        <fullName evidence="4">homocysteine desulfhydrase</fullName>
        <ecNumber evidence="4">4.4.1.2</ecNumber>
    </recommendedName>
    <alternativeName>
        <fullName evidence="5">Homocysteine desulfhydrase</fullName>
    </alternativeName>
</protein>
<dbReference type="GO" id="GO:0019346">
    <property type="term" value="P:transsulfuration"/>
    <property type="evidence" value="ECO:0007669"/>
    <property type="project" value="InterPro"/>
</dbReference>
<dbReference type="InterPro" id="IPR015421">
    <property type="entry name" value="PyrdxlP-dep_Trfase_major"/>
</dbReference>
<dbReference type="SUPFAM" id="SSF53383">
    <property type="entry name" value="PLP-dependent transferases"/>
    <property type="match status" value="1"/>
</dbReference>
<dbReference type="PANTHER" id="PTHR11808">
    <property type="entry name" value="TRANS-SULFURATION ENZYME FAMILY MEMBER"/>
    <property type="match status" value="1"/>
</dbReference>
<dbReference type="InterPro" id="IPR015424">
    <property type="entry name" value="PyrdxlP-dep_Trfase"/>
</dbReference>
<evidence type="ECO:0000313" key="10">
    <source>
        <dbReference type="EMBL" id="ACZ42120.1"/>
    </source>
</evidence>
<evidence type="ECO:0000256" key="1">
    <source>
        <dbReference type="ARBA" id="ARBA00001933"/>
    </source>
</evidence>
<evidence type="ECO:0000256" key="5">
    <source>
        <dbReference type="ARBA" id="ARBA00047199"/>
    </source>
</evidence>
<dbReference type="FunFam" id="3.40.640.10:FF:000046">
    <property type="entry name" value="Cystathionine gamma-lyase"/>
    <property type="match status" value="1"/>
</dbReference>
<evidence type="ECO:0000256" key="9">
    <source>
        <dbReference type="RuleBase" id="RU362118"/>
    </source>
</evidence>
<dbReference type="PANTHER" id="PTHR11808:SF80">
    <property type="entry name" value="CYSTATHIONINE GAMMA-LYASE"/>
    <property type="match status" value="1"/>
</dbReference>
<evidence type="ECO:0000256" key="3">
    <source>
        <dbReference type="ARBA" id="ARBA00022898"/>
    </source>
</evidence>
<dbReference type="InterPro" id="IPR000277">
    <property type="entry name" value="Cys/Met-Metab_PyrdxlP-dep_enz"/>
</dbReference>
<feature type="modified residue" description="N6-(pyridoxal phosphate)lysine" evidence="8">
    <location>
        <position position="217"/>
    </location>
</feature>
<dbReference type="EMBL" id="CP001825">
    <property type="protein sequence ID" value="ACZ42120.1"/>
    <property type="molecule type" value="Genomic_DNA"/>
</dbReference>
<dbReference type="Proteomes" id="UP000000323">
    <property type="component" value="Chromosome 1"/>
</dbReference>
<dbReference type="eggNOG" id="COG0626">
    <property type="taxonomic scope" value="Bacteria"/>
</dbReference>
<dbReference type="GO" id="GO:0047982">
    <property type="term" value="F:homocysteine desulfhydrase activity"/>
    <property type="evidence" value="ECO:0007669"/>
    <property type="project" value="UniProtKB-EC"/>
</dbReference>
<dbReference type="OrthoDB" id="9780685at2"/>
<evidence type="ECO:0000256" key="4">
    <source>
        <dbReference type="ARBA" id="ARBA00047175"/>
    </source>
</evidence>
<dbReference type="GO" id="GO:0018826">
    <property type="term" value="F:methionine gamma-lyase activity"/>
    <property type="evidence" value="ECO:0007669"/>
    <property type="project" value="UniProtKB-EC"/>
</dbReference>